<feature type="transmembrane region" description="Helical" evidence="8">
    <location>
        <begin position="12"/>
        <end position="31"/>
    </location>
</feature>
<feature type="transmembrane region" description="Helical" evidence="8">
    <location>
        <begin position="344"/>
        <end position="360"/>
    </location>
</feature>
<keyword evidence="5 8" id="KW-0812">Transmembrane</keyword>
<feature type="transmembrane region" description="Helical" evidence="8">
    <location>
        <begin position="393"/>
        <end position="419"/>
    </location>
</feature>
<dbReference type="Gene3D" id="3.30.70.1320">
    <property type="entry name" value="Multidrug efflux transporter AcrB pore domain like"/>
    <property type="match status" value="1"/>
</dbReference>
<evidence type="ECO:0000256" key="6">
    <source>
        <dbReference type="ARBA" id="ARBA00022989"/>
    </source>
</evidence>
<keyword evidence="7 8" id="KW-0472">Membrane</keyword>
<evidence type="ECO:0000256" key="7">
    <source>
        <dbReference type="ARBA" id="ARBA00023136"/>
    </source>
</evidence>
<feature type="transmembrane region" description="Helical" evidence="8">
    <location>
        <begin position="1034"/>
        <end position="1052"/>
    </location>
</feature>
<feature type="transmembrane region" description="Helical" evidence="8">
    <location>
        <begin position="968"/>
        <end position="988"/>
    </location>
</feature>
<dbReference type="InterPro" id="IPR001036">
    <property type="entry name" value="Acrflvin-R"/>
</dbReference>
<evidence type="ECO:0000256" key="1">
    <source>
        <dbReference type="ARBA" id="ARBA00004651"/>
    </source>
</evidence>
<evidence type="ECO:0000256" key="4">
    <source>
        <dbReference type="ARBA" id="ARBA00022475"/>
    </source>
</evidence>
<dbReference type="SUPFAM" id="SSF56954">
    <property type="entry name" value="Outer membrane efflux proteins (OEP)"/>
    <property type="match status" value="1"/>
</dbReference>
<accession>A0A6L3ZHB5</accession>
<feature type="transmembrane region" description="Helical" evidence="8">
    <location>
        <begin position="896"/>
        <end position="915"/>
    </location>
</feature>
<feature type="transmembrane region" description="Helical" evidence="8">
    <location>
        <begin position="479"/>
        <end position="500"/>
    </location>
</feature>
<keyword evidence="6 8" id="KW-1133">Transmembrane helix</keyword>
<dbReference type="Proteomes" id="UP000484164">
    <property type="component" value="Unassembled WGS sequence"/>
</dbReference>
<dbReference type="PRINTS" id="PR00702">
    <property type="entry name" value="ACRIFLAVINRP"/>
</dbReference>
<dbReference type="RefSeq" id="WP_151693796.1">
    <property type="nucleotide sequence ID" value="NZ_BMGX01000001.1"/>
</dbReference>
<evidence type="ECO:0000313" key="9">
    <source>
        <dbReference type="EMBL" id="KAB2816369.1"/>
    </source>
</evidence>
<organism evidence="9 10">
    <name type="scientific">Phaeocystidibacter marisrubri</name>
    <dbReference type="NCBI Taxonomy" id="1577780"/>
    <lineage>
        <taxon>Bacteria</taxon>
        <taxon>Pseudomonadati</taxon>
        <taxon>Bacteroidota</taxon>
        <taxon>Flavobacteriia</taxon>
        <taxon>Flavobacteriales</taxon>
        <taxon>Phaeocystidibacteraceae</taxon>
        <taxon>Phaeocystidibacter</taxon>
    </lineage>
</organism>
<feature type="transmembrane region" description="Helical" evidence="8">
    <location>
        <begin position="536"/>
        <end position="559"/>
    </location>
</feature>
<proteinExistence type="inferred from homology"/>
<comment type="subcellular location">
    <subcellularLocation>
        <location evidence="1">Cell membrane</location>
        <topology evidence="1">Multi-pass membrane protein</topology>
    </subcellularLocation>
</comment>
<dbReference type="OrthoDB" id="9758757at2"/>
<dbReference type="EMBL" id="WBVQ01000002">
    <property type="protein sequence ID" value="KAB2816369.1"/>
    <property type="molecule type" value="Genomic_DNA"/>
</dbReference>
<evidence type="ECO:0000313" key="10">
    <source>
        <dbReference type="Proteomes" id="UP000484164"/>
    </source>
</evidence>
<dbReference type="SUPFAM" id="SSF82714">
    <property type="entry name" value="Multidrug efflux transporter AcrB TolC docking domain, DN and DC subdomains"/>
    <property type="match status" value="2"/>
</dbReference>
<dbReference type="GO" id="GO:0015562">
    <property type="term" value="F:efflux transmembrane transporter activity"/>
    <property type="evidence" value="ECO:0007669"/>
    <property type="project" value="InterPro"/>
</dbReference>
<evidence type="ECO:0000256" key="5">
    <source>
        <dbReference type="ARBA" id="ARBA00022692"/>
    </source>
</evidence>
<evidence type="ECO:0000256" key="3">
    <source>
        <dbReference type="ARBA" id="ARBA00022448"/>
    </source>
</evidence>
<dbReference type="Gene3D" id="1.20.1640.10">
    <property type="entry name" value="Multidrug efflux transporter AcrB transmembrane domain"/>
    <property type="match status" value="2"/>
</dbReference>
<protein>
    <submittedName>
        <fullName evidence="9">CusA/CzcA family heavy metal efflux RND transporter</fullName>
    </submittedName>
</protein>
<name>A0A6L3ZHB5_9FLAO</name>
<dbReference type="Gene3D" id="3.30.2090.10">
    <property type="entry name" value="Multidrug efflux transporter AcrB TolC docking domain, DN and DC subdomains"/>
    <property type="match status" value="2"/>
</dbReference>
<reference evidence="9 10" key="1">
    <citation type="submission" date="2019-10" db="EMBL/GenBank/DDBJ databases">
        <title>Genome sequence of Phaeocystidibacter marisrubri JCM30614 (type strain).</title>
        <authorList>
            <person name="Bowman J.P."/>
        </authorList>
    </citation>
    <scope>NUCLEOTIDE SEQUENCE [LARGE SCALE GENOMIC DNA]</scope>
    <source>
        <strain evidence="9 10">JCM 30614</strain>
    </source>
</reference>
<dbReference type="InterPro" id="IPR004763">
    <property type="entry name" value="CusA-like"/>
</dbReference>
<dbReference type="Gene3D" id="3.30.70.1430">
    <property type="entry name" value="Multidrug efflux transporter AcrB pore domain"/>
    <property type="match status" value="2"/>
</dbReference>
<comment type="caution">
    <text evidence="9">The sequence shown here is derived from an EMBL/GenBank/DDBJ whole genome shotgun (WGS) entry which is preliminary data.</text>
</comment>
<gene>
    <name evidence="9" type="ORF">F8C82_11845</name>
</gene>
<feature type="transmembrane region" description="Helical" evidence="8">
    <location>
        <begin position="870"/>
        <end position="889"/>
    </location>
</feature>
<dbReference type="PANTHER" id="PTHR32063">
    <property type="match status" value="1"/>
</dbReference>
<feature type="transmembrane region" description="Helical" evidence="8">
    <location>
        <begin position="440"/>
        <end position="459"/>
    </location>
</feature>
<dbReference type="Gene3D" id="1.20.1600.10">
    <property type="entry name" value="Outer membrane efflux proteins (OEP)"/>
    <property type="match status" value="1"/>
</dbReference>
<dbReference type="SUPFAM" id="SSF82693">
    <property type="entry name" value="Multidrug efflux transporter AcrB pore domain, PN1, PN2, PC1 and PC2 subdomains"/>
    <property type="match status" value="2"/>
</dbReference>
<keyword evidence="4" id="KW-1003">Cell membrane</keyword>
<dbReference type="Gene3D" id="3.30.70.1440">
    <property type="entry name" value="Multidrug efflux transporter AcrB pore domain"/>
    <property type="match status" value="1"/>
</dbReference>
<evidence type="ECO:0000256" key="8">
    <source>
        <dbReference type="SAM" id="Phobius"/>
    </source>
</evidence>
<feature type="transmembrane region" description="Helical" evidence="8">
    <location>
        <begin position="367"/>
        <end position="387"/>
    </location>
</feature>
<keyword evidence="3" id="KW-0813">Transport</keyword>
<dbReference type="PANTHER" id="PTHR32063:SF24">
    <property type="entry name" value="CATION EFFLUX SYSTEM (ACRB_ACRD_ACRF FAMILY)"/>
    <property type="match status" value="1"/>
</dbReference>
<dbReference type="GO" id="GO:0008324">
    <property type="term" value="F:monoatomic cation transmembrane transporter activity"/>
    <property type="evidence" value="ECO:0007669"/>
    <property type="project" value="InterPro"/>
</dbReference>
<dbReference type="GO" id="GO:0005886">
    <property type="term" value="C:plasma membrane"/>
    <property type="evidence" value="ECO:0007669"/>
    <property type="project" value="UniProtKB-SubCell"/>
</dbReference>
<comment type="similarity">
    <text evidence="2">Belongs to the resistance-nodulation-cell division (RND) (TC 2.A.6) family.</text>
</comment>
<dbReference type="InterPro" id="IPR027463">
    <property type="entry name" value="AcrB_DN_DC_subdom"/>
</dbReference>
<dbReference type="GO" id="GO:0042910">
    <property type="term" value="F:xenobiotic transmembrane transporter activity"/>
    <property type="evidence" value="ECO:0007669"/>
    <property type="project" value="TreeGrafter"/>
</dbReference>
<dbReference type="NCBIfam" id="TIGR00914">
    <property type="entry name" value="2A0601"/>
    <property type="match status" value="1"/>
</dbReference>
<keyword evidence="10" id="KW-1185">Reference proteome</keyword>
<sequence>MFEKIIRGSVKNGLLVILLVAGIIGGGIWSLNGLTIDAVPDITNNQVQVVTVSPSLAPQEVEQFITYPVEIAMANLPKVEEIRSVSRYGLSVVTVVFDKDLPTLDARQYVKEQIDMAMEEIPPGMGAPGLMPITTGLGEVYQYTLEVDPAFSDKYGPQELRTLQDWIVKRQLAGIPGVVEISSFGGKLKQYEVSVDPRALNSMGITLEDVWDALSANNLNAGGSYIEKGPDAWYIRVEGLIKNTSDIDAISVAASDGTPIRLGSFARVIEGSAPRFGAMTKDGKGETVGGITLMLKGENAYAVTEEVEKRVHNIQQTLPEGVTIVPYLDRADLVGRTIQTVSKNLIEGGLIVILVLIVLLGNWRAGFIVASVIPLSMLFAIICMNYFGVSANLMSLGAIDFGIVVDGAVIIVESILFHLHGKGKLGREEHQALVVRSSSSIYKSAAFGVLIILVVFLPVLTLEGVEGRMFRPMAQTVSFALVGALILSITYVPWMSAVFLKEVNENPKSLSNRIMDRLKKMYRSTLERALSQPKTVISISAIVLAGAVYSFTHLGSVFIPTLEEGDLAMQVSMRTGTNLTEVIRTTTAAEHVLMEEFPEVNHVVSKIGTAEVPTDPMPVEAADVMILLKPKEEWTSAETREELMEKMEHALEAVPGATFEFTQPIQLRFNELLSGSKADVAVKIYGEDLDTLADLANDVAPFIADVPGAADVKVEATQGMRFQRVVPNRSLLAFHGVSVDEVARLIEFAYAGGVAGTVYEGERRFELVVRLNPESRIDNNLSQIMVHTAHGHTIPLSALIVVENIEGPSQISRDNTMRRVAIGVNVRERDITGVVGDIQKIFDQKIDLPPGYRVEYGGDFENLQNATDRLLVAVPVALALILVLLFAAFGSAKYSLLIFSAIPLSAIGGIAALWIRGMPFSISAGIGFIALFGVAVLNGIVMVSHLNDLRMKSTKSLREVIVQGGSDRLRPVLMTASVAALGFLPMALSSSAGAEVQKPLATVVIGGLISATLLTLIVLPVLYQWLHHKTKVSVPHSAVVLLLFLSSGSLFGQQPLTADKAVEIGLLNHPKWIQAEAAVASARAEKSAAVTLDPLQAQFQYGQINASDMDYNISVNQDIGSILEHLRRGQSGEALIQLREAEFQREEQRLVWVIRQAHLDWELQYWKWRTLKNQYDSLSTFEDKINLRAELGDARPSEALQYRAELRRFYNSVTNQRISFLNAQRALFTLLQTDSAFVPAGSDFMELSLVTTEAALDSALLMPLQAQMMYSEAKVNESGAVYFPKISVGYFNQMLEGVSGFQGISVGMSFPLWFARERANLRQAKLDAEVTRSQMAYEQQVYVNQLEVIHSQLLLQADQLESFARPSQADAERLLKTANAEWEGGEIEFYAYFQLIRTAVNLKMDRLETIHQYNSTVLHYEFLTQ</sequence>
<evidence type="ECO:0000256" key="2">
    <source>
        <dbReference type="ARBA" id="ARBA00010942"/>
    </source>
</evidence>
<dbReference type="SUPFAM" id="SSF82866">
    <property type="entry name" value="Multidrug efflux transporter AcrB transmembrane domain"/>
    <property type="match status" value="2"/>
</dbReference>
<dbReference type="Pfam" id="PF00873">
    <property type="entry name" value="ACR_tran"/>
    <property type="match status" value="1"/>
</dbReference>
<feature type="transmembrane region" description="Helical" evidence="8">
    <location>
        <begin position="1000"/>
        <end position="1022"/>
    </location>
</feature>
<feature type="transmembrane region" description="Helical" evidence="8">
    <location>
        <begin position="921"/>
        <end position="947"/>
    </location>
</feature>